<protein>
    <submittedName>
        <fullName evidence="1">Uncharacterized protein</fullName>
    </submittedName>
</protein>
<evidence type="ECO:0000313" key="2">
    <source>
        <dbReference type="Proteomes" id="UP001392318"/>
    </source>
</evidence>
<dbReference type="EMBL" id="JAYMRU010000024">
    <property type="protein sequence ID" value="MEM5403774.1"/>
    <property type="molecule type" value="Genomic_DNA"/>
</dbReference>
<gene>
    <name evidence="1" type="ORF">VSR83_27695</name>
</gene>
<dbReference type="Proteomes" id="UP001392318">
    <property type="component" value="Unassembled WGS sequence"/>
</dbReference>
<sequence>MLENPNAPAAATGFITSLSKSAPATAIFSDVSALRDGAPVYIIGTGFASIDNRSWVVQGIDINSRAATLANSDTSREPGDFNPTAAFIMRAFTDLCVVSYQINQTAAAEINVTTLCDDEQSFLAGFSDPGTLTFDFFINATDPAYQALREAQKDGMERMLEIIYRNKAVRTVPVIVQSINESGGVDQAIQGSATLKITGPDVLTMPPGDQTLDYVLIPVAVPTSGNVPLDVTLTLNEAGGQASQFKIDWKDGSAVQTINNHQATHAYTSAGQFRPYVVAVIAGYETAPFAAQNTVTVQRLPYSAEVRIDPSTGDAPLDVTLTIDETNGPAEHFNVNWGDGSTIQQIDALTATHTYEEAGLYYPTVAPRVDGVTLTPISAGSISVTPAYEASVSVVPTSGSVPHDVTLTVTETEGSAESFSVLWNDGSAAETITDTTASHTYTVAGTYTVSVIPSVAGQNRDALYSQQITVSA</sequence>
<accession>A0ACC6RQF1</accession>
<evidence type="ECO:0000313" key="1">
    <source>
        <dbReference type="EMBL" id="MEM5403774.1"/>
    </source>
</evidence>
<comment type="caution">
    <text evidence="1">The sequence shown here is derived from an EMBL/GenBank/DDBJ whole genome shotgun (WGS) entry which is preliminary data.</text>
</comment>
<keyword evidence="2" id="KW-1185">Reference proteome</keyword>
<organism evidence="1 2">
    <name type="scientific">Paraburkholderia unamae</name>
    <dbReference type="NCBI Taxonomy" id="219649"/>
    <lineage>
        <taxon>Bacteria</taxon>
        <taxon>Pseudomonadati</taxon>
        <taxon>Pseudomonadota</taxon>
        <taxon>Betaproteobacteria</taxon>
        <taxon>Burkholderiales</taxon>
        <taxon>Burkholderiaceae</taxon>
        <taxon>Paraburkholderia</taxon>
    </lineage>
</organism>
<proteinExistence type="predicted"/>
<name>A0ACC6RQF1_9BURK</name>
<reference evidence="1" key="1">
    <citation type="submission" date="2024-01" db="EMBL/GenBank/DDBJ databases">
        <title>The diversity of rhizobia nodulating Mimosa spp. in eleven states of Brazil covering several biomes is determined by host plant, location, and edaphic factors.</title>
        <authorList>
            <person name="Rouws L."/>
            <person name="Barauna A."/>
            <person name="Beukes C."/>
            <person name="De Faria S.M."/>
            <person name="Gross E."/>
            <person name="Dos Reis Junior F.B."/>
            <person name="Simon M."/>
            <person name="Maluk M."/>
            <person name="Odee D.W."/>
            <person name="Kenicer G."/>
            <person name="Young J.P.W."/>
            <person name="Reis V.M."/>
            <person name="Zilli J."/>
            <person name="James E.K."/>
        </authorList>
    </citation>
    <scope>NUCLEOTIDE SEQUENCE</scope>
    <source>
        <strain evidence="1">JPY452</strain>
    </source>
</reference>